<dbReference type="PANTHER" id="PTHR22748">
    <property type="entry name" value="AP ENDONUCLEASE"/>
    <property type="match status" value="1"/>
</dbReference>
<organism evidence="12 13">
    <name type="scientific">Myxozyma melibiosi</name>
    <dbReference type="NCBI Taxonomy" id="54550"/>
    <lineage>
        <taxon>Eukaryota</taxon>
        <taxon>Fungi</taxon>
        <taxon>Dikarya</taxon>
        <taxon>Ascomycota</taxon>
        <taxon>Saccharomycotina</taxon>
        <taxon>Lipomycetes</taxon>
        <taxon>Lipomycetales</taxon>
        <taxon>Lipomycetaceae</taxon>
        <taxon>Myxozyma</taxon>
    </lineage>
</organism>
<comment type="similarity">
    <text evidence="1 9">Belongs to the DNA repair enzymes AP/ExoA family.</text>
</comment>
<dbReference type="PANTHER" id="PTHR22748:SF4">
    <property type="entry name" value="DNA-(APURINIC OR APYRIMIDINIC SITE) ENDONUCLEASE 2"/>
    <property type="match status" value="1"/>
</dbReference>
<feature type="compositionally biased region" description="Polar residues" evidence="10">
    <location>
        <begin position="404"/>
        <end position="425"/>
    </location>
</feature>
<evidence type="ECO:0000313" key="13">
    <source>
        <dbReference type="Proteomes" id="UP001498771"/>
    </source>
</evidence>
<reference evidence="12 13" key="1">
    <citation type="submission" date="2024-03" db="EMBL/GenBank/DDBJ databases">
        <title>Genome-scale model development and genomic sequencing of the oleaginous clade Lipomyces.</title>
        <authorList>
            <consortium name="Lawrence Berkeley National Laboratory"/>
            <person name="Czajka J.J."/>
            <person name="Han Y."/>
            <person name="Kim J."/>
            <person name="Mondo S.J."/>
            <person name="Hofstad B.A."/>
            <person name="Robles A."/>
            <person name="Haridas S."/>
            <person name="Riley R."/>
            <person name="LaButti K."/>
            <person name="Pangilinan J."/>
            <person name="Andreopoulos W."/>
            <person name="Lipzen A."/>
            <person name="Yan J."/>
            <person name="Wang M."/>
            <person name="Ng V."/>
            <person name="Grigoriev I.V."/>
            <person name="Spatafora J.W."/>
            <person name="Magnuson J.K."/>
            <person name="Baker S.E."/>
            <person name="Pomraning K.R."/>
        </authorList>
    </citation>
    <scope>NUCLEOTIDE SEQUENCE [LARGE SCALE GENOMIC DNA]</scope>
    <source>
        <strain evidence="12 13">Phaff 52-87</strain>
    </source>
</reference>
<accession>A0ABR1F5K8</accession>
<dbReference type="GO" id="GO:0016829">
    <property type="term" value="F:lyase activity"/>
    <property type="evidence" value="ECO:0007669"/>
    <property type="project" value="UniProtKB-KW"/>
</dbReference>
<keyword evidence="6 9" id="KW-0460">Magnesium</keyword>
<dbReference type="Proteomes" id="UP001498771">
    <property type="component" value="Unassembled WGS sequence"/>
</dbReference>
<sequence length="537" mass="60336">MEQDTTTQVNEASLPAPTSDTKIRIVSFNICGIRNVLQYHPWSEKKEFLHMFETMEADIICFQETKIQGKDLTKDMVVVPGFDSYFNLPKSKKGYSGVAVYTRTSKCRAIKAEEGLTGVLEMPRKKFQEVTSYRDSPDAIGGYDRSLSMSEALLLDSEGRSLVLDFGAFVLINVYCPAVSSDERANFRERFQEVLFNRVQTLVEVHEREVVVLGDFNIIRAKIDTADPSEIMRANNLESFQSTFSRALLNSVLRPSTTGFLADLCRKFHPGRKGMYTCWNQKLNARPGNYGSRIDYICTSKLLEEKCSHADIWADLMGSDHCPIYADFLFNSTDALVVNCEPPLICANRIFQPARTLKSMFETQKKSVSLTSEQKSATSGEVRSIQVISGDAERETQNKRPRLQSPTKSGTASRKSSAGSGQLKLTSFVSKARKDDPEEPDDFQIPSYLLAEYSSKPTPDSSDKWKKLFSKPEAPVCSGHGEPCTQRITKKSGINEGRAFWICSRPVGPGYATSTRPKDEVNKDYRCSYFKWATSKE</sequence>
<evidence type="ECO:0000256" key="2">
    <source>
        <dbReference type="ARBA" id="ARBA00022723"/>
    </source>
</evidence>
<feature type="domain" description="GRF-type" evidence="11">
    <location>
        <begin position="477"/>
        <end position="536"/>
    </location>
</feature>
<dbReference type="GeneID" id="90035392"/>
<name>A0ABR1F5K8_9ASCO</name>
<keyword evidence="9" id="KW-0227">DNA damage</keyword>
<proteinExistence type="inferred from homology"/>
<keyword evidence="3 8" id="KW-0863">Zinc-finger</keyword>
<keyword evidence="5" id="KW-0862">Zinc</keyword>
<dbReference type="EC" id="3.1.-.-" evidence="9"/>
<dbReference type="CDD" id="cd09088">
    <property type="entry name" value="Ape2-like_AP-endo"/>
    <property type="match status" value="1"/>
</dbReference>
<evidence type="ECO:0000256" key="8">
    <source>
        <dbReference type="PROSITE-ProRule" id="PRU01343"/>
    </source>
</evidence>
<feature type="compositionally biased region" description="Polar residues" evidence="10">
    <location>
        <begin position="368"/>
        <end position="381"/>
    </location>
</feature>
<evidence type="ECO:0000256" key="5">
    <source>
        <dbReference type="ARBA" id="ARBA00022833"/>
    </source>
</evidence>
<keyword evidence="9" id="KW-0234">DNA repair</keyword>
<keyword evidence="4" id="KW-0378">Hydrolase</keyword>
<keyword evidence="12" id="KW-0456">Lyase</keyword>
<dbReference type="NCBIfam" id="TIGR00633">
    <property type="entry name" value="xth"/>
    <property type="match status" value="1"/>
</dbReference>
<evidence type="ECO:0000256" key="1">
    <source>
        <dbReference type="ARBA" id="ARBA00007092"/>
    </source>
</evidence>
<keyword evidence="2 9" id="KW-0479">Metal-binding</keyword>
<dbReference type="InterPro" id="IPR005135">
    <property type="entry name" value="Endo/exonuclease/phosphatase"/>
</dbReference>
<evidence type="ECO:0000259" key="11">
    <source>
        <dbReference type="PROSITE" id="PS51999"/>
    </source>
</evidence>
<dbReference type="PROSITE" id="PS51999">
    <property type="entry name" value="ZF_GRF"/>
    <property type="match status" value="1"/>
</dbReference>
<feature type="region of interest" description="Disordered" evidence="10">
    <location>
        <begin position="368"/>
        <end position="425"/>
    </location>
</feature>
<dbReference type="Pfam" id="PF03372">
    <property type="entry name" value="Exo_endo_phos"/>
    <property type="match status" value="1"/>
</dbReference>
<dbReference type="InterPro" id="IPR004808">
    <property type="entry name" value="AP_endonuc_1"/>
</dbReference>
<gene>
    <name evidence="12" type="ORF">BZA70DRAFT_173849</name>
</gene>
<dbReference type="EMBL" id="JBBJBU010000006">
    <property type="protein sequence ID" value="KAK7205120.1"/>
    <property type="molecule type" value="Genomic_DNA"/>
</dbReference>
<dbReference type="InterPro" id="IPR010666">
    <property type="entry name" value="Znf_GRF"/>
</dbReference>
<evidence type="ECO:0000256" key="7">
    <source>
        <dbReference type="ARBA" id="ARBA00023242"/>
    </source>
</evidence>
<comment type="caution">
    <text evidence="12">The sequence shown here is derived from an EMBL/GenBank/DDBJ whole genome shotgun (WGS) entry which is preliminary data.</text>
</comment>
<dbReference type="InterPro" id="IPR036691">
    <property type="entry name" value="Endo/exonu/phosph_ase_sf"/>
</dbReference>
<evidence type="ECO:0000256" key="6">
    <source>
        <dbReference type="ARBA" id="ARBA00022842"/>
    </source>
</evidence>
<keyword evidence="7" id="KW-0539">Nucleus</keyword>
<evidence type="ECO:0000256" key="9">
    <source>
        <dbReference type="RuleBase" id="RU362131"/>
    </source>
</evidence>
<dbReference type="Gene3D" id="3.60.10.10">
    <property type="entry name" value="Endonuclease/exonuclease/phosphatase"/>
    <property type="match status" value="1"/>
</dbReference>
<evidence type="ECO:0000256" key="4">
    <source>
        <dbReference type="ARBA" id="ARBA00022801"/>
    </source>
</evidence>
<dbReference type="RefSeq" id="XP_064768153.1">
    <property type="nucleotide sequence ID" value="XM_064909880.1"/>
</dbReference>
<dbReference type="SUPFAM" id="SSF56219">
    <property type="entry name" value="DNase I-like"/>
    <property type="match status" value="1"/>
</dbReference>
<evidence type="ECO:0000313" key="12">
    <source>
        <dbReference type="EMBL" id="KAK7205120.1"/>
    </source>
</evidence>
<evidence type="ECO:0000256" key="3">
    <source>
        <dbReference type="ARBA" id="ARBA00022771"/>
    </source>
</evidence>
<evidence type="ECO:0000256" key="10">
    <source>
        <dbReference type="SAM" id="MobiDB-lite"/>
    </source>
</evidence>
<keyword evidence="13" id="KW-1185">Reference proteome</keyword>
<protein>
    <recommendedName>
        <fullName evidence="9">DNA-(apurinic or apyrimidinic site) endonuclease</fullName>
        <ecNumber evidence="9">3.1.-.-</ecNumber>
    </recommendedName>
</protein>
<comment type="cofactor">
    <cofactor evidence="9">
        <name>Mg(2+)</name>
        <dbReference type="ChEBI" id="CHEBI:18420"/>
    </cofactor>
    <cofactor evidence="9">
        <name>Mn(2+)</name>
        <dbReference type="ChEBI" id="CHEBI:29035"/>
    </cofactor>
    <text evidence="9">Probably binds two magnesium or manganese ions per subunit.</text>
</comment>
<dbReference type="PROSITE" id="PS51435">
    <property type="entry name" value="AP_NUCLEASE_F1_4"/>
    <property type="match status" value="1"/>
</dbReference>